<feature type="compositionally biased region" description="Polar residues" evidence="5">
    <location>
        <begin position="1"/>
        <end position="10"/>
    </location>
</feature>
<protein>
    <recommendedName>
        <fullName evidence="6">Helicase ATP-binding domain-containing protein</fullName>
    </recommendedName>
</protein>
<organism evidence="7 8">
    <name type="scientific">Rhizophagus irregularis</name>
    <dbReference type="NCBI Taxonomy" id="588596"/>
    <lineage>
        <taxon>Eukaryota</taxon>
        <taxon>Fungi</taxon>
        <taxon>Fungi incertae sedis</taxon>
        <taxon>Mucoromycota</taxon>
        <taxon>Glomeromycotina</taxon>
        <taxon>Glomeromycetes</taxon>
        <taxon>Glomerales</taxon>
        <taxon>Glomeraceae</taxon>
        <taxon>Rhizophagus</taxon>
    </lineage>
</organism>
<feature type="domain" description="Helicase ATP-binding" evidence="6">
    <location>
        <begin position="144"/>
        <end position="313"/>
    </location>
</feature>
<evidence type="ECO:0000256" key="2">
    <source>
        <dbReference type="ARBA" id="ARBA00022801"/>
    </source>
</evidence>
<evidence type="ECO:0000256" key="3">
    <source>
        <dbReference type="ARBA" id="ARBA00022806"/>
    </source>
</evidence>
<evidence type="ECO:0000259" key="6">
    <source>
        <dbReference type="PROSITE" id="PS51192"/>
    </source>
</evidence>
<accession>A0A916EJ03</accession>
<sequence length="483" mass="56201">MSTNNNNTTGLPKFRIERVDNNNSNKNNKNTLKKFYKNNKNYSSSGSVVGLPKLQVIRSNDFEDTKKEPQSEAEFLLNLLEAPQPETLITKLLPYQKQGLGWMLSNEHLKEPTIDEEVQFWIQKEDQTKKILNYYNTAVRFSTIIRPNLTRGERLADDMGLGKMIQTIALIASKPEINLDSTYSKTTLIVAPLSVLENWVEQIKMHVKKGSLSYYVFHDSNRNNDPEFLKNYDIIITTYTILAQSDIKERSGLFAIKWLRVILDEGHIICTRSTKQSIAACNLDAERRWILTGTPIMNELDDICSLIKFLRFTPFDSLEMRNNIFNNKTIKSQYNNSHLNNLRSLMKTICLRKTKDMKFNGCPIVCLPTINYYGYKIKFKTDERKIYDKMESDTKEQFRSWKESRNGNLKNNYVTFLEMILRLRQICNHTQLLCKRQINQINGIDNKEEIGNLNDFKISSKIEALVEFLNQNNDDDKSVVFSQ</sequence>
<dbReference type="EMBL" id="CAGKOT010000076">
    <property type="protein sequence ID" value="CAB5392279.1"/>
    <property type="molecule type" value="Genomic_DNA"/>
</dbReference>
<dbReference type="SMART" id="SM00487">
    <property type="entry name" value="DEXDc"/>
    <property type="match status" value="1"/>
</dbReference>
<dbReference type="AlphaFoldDB" id="A0A916EJ03"/>
<evidence type="ECO:0000313" key="8">
    <source>
        <dbReference type="Proteomes" id="UP000684084"/>
    </source>
</evidence>
<keyword evidence="2" id="KW-0378">Hydrolase</keyword>
<dbReference type="GO" id="GO:0006281">
    <property type="term" value="P:DNA repair"/>
    <property type="evidence" value="ECO:0007669"/>
    <property type="project" value="TreeGrafter"/>
</dbReference>
<keyword evidence="3" id="KW-0347">Helicase</keyword>
<proteinExistence type="predicted"/>
<dbReference type="GO" id="GO:0005634">
    <property type="term" value="C:nucleus"/>
    <property type="evidence" value="ECO:0007669"/>
    <property type="project" value="TreeGrafter"/>
</dbReference>
<dbReference type="Pfam" id="PF00176">
    <property type="entry name" value="SNF2-rel_dom"/>
    <property type="match status" value="1"/>
</dbReference>
<comment type="caution">
    <text evidence="7">The sequence shown here is derived from an EMBL/GenBank/DDBJ whole genome shotgun (WGS) entry which is preliminary data.</text>
</comment>
<dbReference type="GO" id="GO:0016787">
    <property type="term" value="F:hydrolase activity"/>
    <property type="evidence" value="ECO:0007669"/>
    <property type="project" value="UniProtKB-KW"/>
</dbReference>
<evidence type="ECO:0000256" key="4">
    <source>
        <dbReference type="ARBA" id="ARBA00022840"/>
    </source>
</evidence>
<dbReference type="PANTHER" id="PTHR45626">
    <property type="entry name" value="TRANSCRIPTION TERMINATION FACTOR 2-RELATED"/>
    <property type="match status" value="1"/>
</dbReference>
<dbReference type="OrthoDB" id="448448at2759"/>
<dbReference type="PANTHER" id="PTHR45626:SF17">
    <property type="entry name" value="HELICASE-LIKE TRANSCRIPTION FACTOR"/>
    <property type="match status" value="1"/>
</dbReference>
<evidence type="ECO:0000256" key="1">
    <source>
        <dbReference type="ARBA" id="ARBA00022741"/>
    </source>
</evidence>
<dbReference type="Proteomes" id="UP000684084">
    <property type="component" value="Unassembled WGS sequence"/>
</dbReference>
<name>A0A916EJ03_9GLOM</name>
<dbReference type="GO" id="GO:0004386">
    <property type="term" value="F:helicase activity"/>
    <property type="evidence" value="ECO:0007669"/>
    <property type="project" value="UniProtKB-KW"/>
</dbReference>
<dbReference type="GO" id="GO:0005524">
    <property type="term" value="F:ATP binding"/>
    <property type="evidence" value="ECO:0007669"/>
    <property type="project" value="UniProtKB-KW"/>
</dbReference>
<dbReference type="GO" id="GO:0008094">
    <property type="term" value="F:ATP-dependent activity, acting on DNA"/>
    <property type="evidence" value="ECO:0007669"/>
    <property type="project" value="TreeGrafter"/>
</dbReference>
<keyword evidence="4" id="KW-0067">ATP-binding</keyword>
<dbReference type="PROSITE" id="PS51192">
    <property type="entry name" value="HELICASE_ATP_BIND_1"/>
    <property type="match status" value="1"/>
</dbReference>
<reference evidence="7" key="1">
    <citation type="submission" date="2020-05" db="EMBL/GenBank/DDBJ databases">
        <authorList>
            <person name="Rincon C."/>
            <person name="Sanders R I."/>
            <person name="Robbins C."/>
            <person name="Chaturvedi A."/>
        </authorList>
    </citation>
    <scope>NUCLEOTIDE SEQUENCE</scope>
    <source>
        <strain evidence="7">CHB12</strain>
    </source>
</reference>
<dbReference type="InterPro" id="IPR050628">
    <property type="entry name" value="SNF2_RAD54_helicase_TF"/>
</dbReference>
<keyword evidence="1" id="KW-0547">Nucleotide-binding</keyword>
<evidence type="ECO:0000256" key="5">
    <source>
        <dbReference type="SAM" id="MobiDB-lite"/>
    </source>
</evidence>
<dbReference type="VEuPathDB" id="FungiDB:RhiirFUN_013493"/>
<feature type="region of interest" description="Disordered" evidence="5">
    <location>
        <begin position="1"/>
        <end position="31"/>
    </location>
</feature>
<dbReference type="InterPro" id="IPR000330">
    <property type="entry name" value="SNF2_N"/>
</dbReference>
<evidence type="ECO:0000313" key="7">
    <source>
        <dbReference type="EMBL" id="CAB5392279.1"/>
    </source>
</evidence>
<dbReference type="InterPro" id="IPR014001">
    <property type="entry name" value="Helicase_ATP-bd"/>
</dbReference>
<gene>
    <name evidence="7" type="ORF">CHRIB12_LOCUS22325</name>
</gene>
<feature type="compositionally biased region" description="Low complexity" evidence="5">
    <location>
        <begin position="21"/>
        <end position="30"/>
    </location>
</feature>